<dbReference type="STRING" id="1245745.A0A0A2WE07"/>
<keyword evidence="14" id="KW-0732">Signal</keyword>
<evidence type="ECO:0000313" key="17">
    <source>
        <dbReference type="Proteomes" id="UP000030106"/>
    </source>
</evidence>
<dbReference type="PROSITE" id="PS50893">
    <property type="entry name" value="ABC_TRANSPORTER_2"/>
    <property type="match status" value="1"/>
</dbReference>
<dbReference type="Pfam" id="PF12883">
    <property type="entry name" value="DUF3828"/>
    <property type="match status" value="1"/>
</dbReference>
<dbReference type="InterPro" id="IPR003439">
    <property type="entry name" value="ABC_transporter-like_ATP-bd"/>
</dbReference>
<evidence type="ECO:0000256" key="6">
    <source>
        <dbReference type="ARBA" id="ARBA00022840"/>
    </source>
</evidence>
<dbReference type="GO" id="GO:0005524">
    <property type="term" value="F:ATP binding"/>
    <property type="evidence" value="ECO:0007669"/>
    <property type="project" value="UniProtKB-KW"/>
</dbReference>
<dbReference type="AlphaFoldDB" id="A0A0A2WE07"/>
<dbReference type="InterPro" id="IPR024289">
    <property type="entry name" value="DUF3828"/>
</dbReference>
<evidence type="ECO:0000256" key="9">
    <source>
        <dbReference type="ARBA" id="ARBA00023136"/>
    </source>
</evidence>
<dbReference type="InterPro" id="IPR050086">
    <property type="entry name" value="MetN_ABC_transporter-like"/>
</dbReference>
<dbReference type="InterPro" id="IPR017871">
    <property type="entry name" value="ABC_transporter-like_CS"/>
</dbReference>
<sequence>MRSSALALLPCALVLSACTSVTPAFKDIGTRSGPCVSGGPDDVAQQFYDYRIAHKGEGLNSVAALRPYLSDSLFQLLQKSSSSPAAQSAFTRSDIFSSRSEGPDKASVASASTIPNTDARNIPLRVELTRGSQTWKDEVLMVREGQCWTVDDVPFAASIAIQLQRMSIQLDSINCFYGAHQALFDITLHCPQGETLVLLGPSGAGKSSLLRVLNLLEMPRSGKLSIAGTTFDFAKAPGDKAIRDLRQNVGMVFQQYNLWPHLTVLQNLIEAPCRVLGLSKDKARERADKLLERLRLKPYMDRYPLHLSGGQQQRVAIARALMMEPQVLLFDEPTAALDPEITAQIVSIIRELAETNITQVIVTHEVEVARKTASRVVYMENGHIIEQGDASCFADPQTDAFKFYLSH</sequence>
<dbReference type="FunFam" id="3.40.50.300:FF:000331">
    <property type="entry name" value="Arginine ABC transporter ATP-binding protein ArtP"/>
    <property type="match status" value="1"/>
</dbReference>
<protein>
    <recommendedName>
        <fullName evidence="11">Arginine transport ATP-binding protein ArtP</fullName>
        <ecNumber evidence="10">7.4.2.1</ecNumber>
    </recommendedName>
</protein>
<feature type="domain" description="ABC transporter" evidence="15">
    <location>
        <begin position="168"/>
        <end position="406"/>
    </location>
</feature>
<keyword evidence="4" id="KW-0997">Cell inner membrane</keyword>
<comment type="subcellular location">
    <subcellularLocation>
        <location evidence="1">Cell inner membrane</location>
        <topology evidence="1">Peripheral membrane protein</topology>
    </subcellularLocation>
</comment>
<reference evidence="16 17" key="1">
    <citation type="submission" date="2012-10" db="EMBL/GenBank/DDBJ databases">
        <title>Genome sequencing and analysis of entomopathogenic fungi Beauveria bassiana D1-5.</title>
        <authorList>
            <person name="Li Q."/>
            <person name="Wang L."/>
            <person name="Zhang Z."/>
            <person name="Wang Q."/>
            <person name="Ren J."/>
            <person name="Wang M."/>
            <person name="Xu W."/>
            <person name="Wang J."/>
            <person name="Lu Y."/>
            <person name="Du Q."/>
            <person name="Sun Z."/>
        </authorList>
    </citation>
    <scope>NUCLEOTIDE SEQUENCE [LARGE SCALE GENOMIC DNA]</scope>
    <source>
        <strain evidence="16 17">D1-5</strain>
    </source>
</reference>
<keyword evidence="2" id="KW-0813">Transport</keyword>
<proteinExistence type="predicted"/>
<dbReference type="EMBL" id="ANFO01000219">
    <property type="protein sequence ID" value="KGQ11389.1"/>
    <property type="molecule type" value="Genomic_DNA"/>
</dbReference>
<comment type="catalytic activity">
    <reaction evidence="12">
        <text>a polar amino acid(out) + ATP + H2O = a polar amino acid(in) + ADP + phosphate + H(+)</text>
        <dbReference type="Rhea" id="RHEA:14673"/>
        <dbReference type="ChEBI" id="CHEBI:15377"/>
        <dbReference type="ChEBI" id="CHEBI:15378"/>
        <dbReference type="ChEBI" id="CHEBI:30616"/>
        <dbReference type="ChEBI" id="CHEBI:43474"/>
        <dbReference type="ChEBI" id="CHEBI:62031"/>
        <dbReference type="ChEBI" id="CHEBI:456216"/>
        <dbReference type="EC" id="7.4.2.1"/>
    </reaction>
    <physiologicalReaction direction="left-to-right" evidence="12">
        <dbReference type="Rhea" id="RHEA:14674"/>
    </physiologicalReaction>
</comment>
<keyword evidence="8" id="KW-0029">Amino-acid transport</keyword>
<evidence type="ECO:0000256" key="14">
    <source>
        <dbReference type="SAM" id="SignalP"/>
    </source>
</evidence>
<evidence type="ECO:0000259" key="15">
    <source>
        <dbReference type="PROSITE" id="PS50893"/>
    </source>
</evidence>
<evidence type="ECO:0000256" key="5">
    <source>
        <dbReference type="ARBA" id="ARBA00022741"/>
    </source>
</evidence>
<comment type="catalytic activity">
    <reaction evidence="13">
        <text>L-arginine(out) + ATP + H2O = L-arginine(in) + ADP + phosphate + H(+)</text>
        <dbReference type="Rhea" id="RHEA:29879"/>
        <dbReference type="ChEBI" id="CHEBI:15377"/>
        <dbReference type="ChEBI" id="CHEBI:15378"/>
        <dbReference type="ChEBI" id="CHEBI:30616"/>
        <dbReference type="ChEBI" id="CHEBI:32682"/>
        <dbReference type="ChEBI" id="CHEBI:43474"/>
        <dbReference type="ChEBI" id="CHEBI:456216"/>
        <dbReference type="EC" id="7.4.2.1"/>
    </reaction>
    <physiologicalReaction direction="left-to-right" evidence="13">
        <dbReference type="Rhea" id="RHEA:29880"/>
    </physiologicalReaction>
</comment>
<dbReference type="Pfam" id="PF00005">
    <property type="entry name" value="ABC_tran"/>
    <property type="match status" value="1"/>
</dbReference>
<keyword evidence="7" id="KW-1278">Translocase</keyword>
<dbReference type="GO" id="GO:0015426">
    <property type="term" value="F:ATPase-coupled polar amino acid-transporter activity"/>
    <property type="evidence" value="ECO:0007669"/>
    <property type="project" value="UniProtKB-EC"/>
</dbReference>
<keyword evidence="3" id="KW-1003">Cell membrane</keyword>
<evidence type="ECO:0000256" key="7">
    <source>
        <dbReference type="ARBA" id="ARBA00022967"/>
    </source>
</evidence>
<evidence type="ECO:0000256" key="4">
    <source>
        <dbReference type="ARBA" id="ARBA00022519"/>
    </source>
</evidence>
<evidence type="ECO:0000256" key="13">
    <source>
        <dbReference type="ARBA" id="ARBA00047796"/>
    </source>
</evidence>
<dbReference type="PROSITE" id="PS51257">
    <property type="entry name" value="PROKAR_LIPOPROTEIN"/>
    <property type="match status" value="1"/>
</dbReference>
<dbReference type="SUPFAM" id="SSF52540">
    <property type="entry name" value="P-loop containing nucleoside triphosphate hydrolases"/>
    <property type="match status" value="1"/>
</dbReference>
<evidence type="ECO:0000256" key="8">
    <source>
        <dbReference type="ARBA" id="ARBA00022970"/>
    </source>
</evidence>
<evidence type="ECO:0000256" key="2">
    <source>
        <dbReference type="ARBA" id="ARBA00022448"/>
    </source>
</evidence>
<dbReference type="GO" id="GO:0016887">
    <property type="term" value="F:ATP hydrolysis activity"/>
    <property type="evidence" value="ECO:0007669"/>
    <property type="project" value="InterPro"/>
</dbReference>
<organism evidence="16 17">
    <name type="scientific">Beauveria bassiana D1-5</name>
    <dbReference type="NCBI Taxonomy" id="1245745"/>
    <lineage>
        <taxon>Eukaryota</taxon>
        <taxon>Fungi</taxon>
        <taxon>Dikarya</taxon>
        <taxon>Ascomycota</taxon>
        <taxon>Pezizomycotina</taxon>
        <taxon>Sordariomycetes</taxon>
        <taxon>Hypocreomycetidae</taxon>
        <taxon>Hypocreales</taxon>
        <taxon>Cordycipitaceae</taxon>
        <taxon>Beauveria</taxon>
    </lineage>
</organism>
<evidence type="ECO:0000256" key="1">
    <source>
        <dbReference type="ARBA" id="ARBA00004417"/>
    </source>
</evidence>
<dbReference type="GO" id="GO:0005886">
    <property type="term" value="C:plasma membrane"/>
    <property type="evidence" value="ECO:0007669"/>
    <property type="project" value="UniProtKB-SubCell"/>
</dbReference>
<keyword evidence="9" id="KW-0472">Membrane</keyword>
<evidence type="ECO:0000256" key="3">
    <source>
        <dbReference type="ARBA" id="ARBA00022475"/>
    </source>
</evidence>
<dbReference type="PANTHER" id="PTHR43166">
    <property type="entry name" value="AMINO ACID IMPORT ATP-BINDING PROTEIN"/>
    <property type="match status" value="1"/>
</dbReference>
<evidence type="ECO:0000256" key="11">
    <source>
        <dbReference type="ARBA" id="ARBA00040096"/>
    </source>
</evidence>
<name>A0A0A2WE07_BEABA</name>
<dbReference type="HOGENOM" id="CLU_676122_0_0_1"/>
<accession>A0A0A2WE07</accession>
<evidence type="ECO:0000256" key="10">
    <source>
        <dbReference type="ARBA" id="ARBA00038850"/>
    </source>
</evidence>
<dbReference type="InterPro" id="IPR003593">
    <property type="entry name" value="AAA+_ATPase"/>
</dbReference>
<dbReference type="NCBIfam" id="NF007824">
    <property type="entry name" value="PRK10533.1"/>
    <property type="match status" value="1"/>
</dbReference>
<feature type="signal peptide" evidence="14">
    <location>
        <begin position="1"/>
        <end position="24"/>
    </location>
</feature>
<comment type="caution">
    <text evidence="16">The sequence shown here is derived from an EMBL/GenBank/DDBJ whole genome shotgun (WGS) entry which is preliminary data.</text>
</comment>
<keyword evidence="5" id="KW-0547">Nucleotide-binding</keyword>
<keyword evidence="6 16" id="KW-0067">ATP-binding</keyword>
<dbReference type="EC" id="7.4.2.1" evidence="10"/>
<dbReference type="PANTHER" id="PTHR43166:SF25">
    <property type="entry name" value="ARGININE TRANSPORT ATP-BINDING PROTEIN ARTP"/>
    <property type="match status" value="1"/>
</dbReference>
<dbReference type="PROSITE" id="PS00211">
    <property type="entry name" value="ABC_TRANSPORTER_1"/>
    <property type="match status" value="1"/>
</dbReference>
<dbReference type="Gene3D" id="3.40.50.300">
    <property type="entry name" value="P-loop containing nucleotide triphosphate hydrolases"/>
    <property type="match status" value="1"/>
</dbReference>
<feature type="chain" id="PRO_5002007541" description="Arginine transport ATP-binding protein ArtP" evidence="14">
    <location>
        <begin position="25"/>
        <end position="407"/>
    </location>
</feature>
<dbReference type="SMART" id="SM00382">
    <property type="entry name" value="AAA"/>
    <property type="match status" value="1"/>
</dbReference>
<dbReference type="InterPro" id="IPR027417">
    <property type="entry name" value="P-loop_NTPase"/>
</dbReference>
<evidence type="ECO:0000256" key="12">
    <source>
        <dbReference type="ARBA" id="ARBA00047624"/>
    </source>
</evidence>
<gene>
    <name evidence="16" type="ORF">BBAD15_g2877</name>
</gene>
<dbReference type="NCBIfam" id="NF008338">
    <property type="entry name" value="PRK11124.1"/>
    <property type="match status" value="1"/>
</dbReference>
<evidence type="ECO:0000313" key="16">
    <source>
        <dbReference type="EMBL" id="KGQ11389.1"/>
    </source>
</evidence>
<dbReference type="Proteomes" id="UP000030106">
    <property type="component" value="Unassembled WGS sequence"/>
</dbReference>